<reference evidence="1 2" key="1">
    <citation type="submission" date="2023-11" db="EMBL/GenBank/DDBJ databases">
        <authorList>
            <person name="Okamura Y."/>
        </authorList>
    </citation>
    <scope>NUCLEOTIDE SEQUENCE [LARGE SCALE GENOMIC DNA]</scope>
</reference>
<name>A0AAV1J1E2_9NEOP</name>
<accession>A0AAV1J1E2</accession>
<keyword evidence="2" id="KW-1185">Reference proteome</keyword>
<dbReference type="Proteomes" id="UP001497472">
    <property type="component" value="Unassembled WGS sequence"/>
</dbReference>
<sequence>MDDVQELAQQFVESPVMEELNRIWRRASNRVKEKLGEPQEHQFSRRSNIQDDAIVSLAKNASIYIKTFKKALGNLK</sequence>
<dbReference type="AlphaFoldDB" id="A0AAV1J1E2"/>
<proteinExistence type="predicted"/>
<comment type="caution">
    <text evidence="1">The sequence shown here is derived from an EMBL/GenBank/DDBJ whole genome shotgun (WGS) entry which is preliminary data.</text>
</comment>
<protein>
    <submittedName>
        <fullName evidence="1">Uncharacterized protein</fullName>
    </submittedName>
</protein>
<organism evidence="1 2">
    <name type="scientific">Leptosia nina</name>
    <dbReference type="NCBI Taxonomy" id="320188"/>
    <lineage>
        <taxon>Eukaryota</taxon>
        <taxon>Metazoa</taxon>
        <taxon>Ecdysozoa</taxon>
        <taxon>Arthropoda</taxon>
        <taxon>Hexapoda</taxon>
        <taxon>Insecta</taxon>
        <taxon>Pterygota</taxon>
        <taxon>Neoptera</taxon>
        <taxon>Endopterygota</taxon>
        <taxon>Lepidoptera</taxon>
        <taxon>Glossata</taxon>
        <taxon>Ditrysia</taxon>
        <taxon>Papilionoidea</taxon>
        <taxon>Pieridae</taxon>
        <taxon>Pierinae</taxon>
        <taxon>Leptosia</taxon>
    </lineage>
</organism>
<dbReference type="EMBL" id="CAVLEF010000003">
    <property type="protein sequence ID" value="CAK1542442.1"/>
    <property type="molecule type" value="Genomic_DNA"/>
</dbReference>
<evidence type="ECO:0000313" key="1">
    <source>
        <dbReference type="EMBL" id="CAK1542442.1"/>
    </source>
</evidence>
<evidence type="ECO:0000313" key="2">
    <source>
        <dbReference type="Proteomes" id="UP001497472"/>
    </source>
</evidence>
<gene>
    <name evidence="1" type="ORF">LNINA_LOCUS2338</name>
</gene>